<dbReference type="GO" id="GO:0009240">
    <property type="term" value="P:isopentenyl diphosphate biosynthetic process"/>
    <property type="evidence" value="ECO:0007669"/>
    <property type="project" value="TreeGrafter"/>
</dbReference>
<evidence type="ECO:0000256" key="2">
    <source>
        <dbReference type="ARBA" id="ARBA00001946"/>
    </source>
</evidence>
<dbReference type="Gene3D" id="3.90.79.10">
    <property type="entry name" value="Nucleoside Triphosphate Pyrophosphohydrolase"/>
    <property type="match status" value="1"/>
</dbReference>
<comment type="function">
    <text evidence="3">Catalyzes the 1,3-allylic rearrangement of the homoallylic substrate isopentenyl (IPP) to its highly electrophilic allylic isomer, dimethylallyl diphosphate (DMAPP).</text>
</comment>
<evidence type="ECO:0000256" key="3">
    <source>
        <dbReference type="ARBA" id="ARBA00003951"/>
    </source>
</evidence>
<evidence type="ECO:0000256" key="11">
    <source>
        <dbReference type="ARBA" id="ARBA00022955"/>
    </source>
</evidence>
<keyword evidence="13" id="KW-0414">Isoprene biosynthesis</keyword>
<keyword evidence="9" id="KW-0153">Cholesterol metabolism</keyword>
<dbReference type="GO" id="GO:0046872">
    <property type="term" value="F:metal ion binding"/>
    <property type="evidence" value="ECO:0007669"/>
    <property type="project" value="UniProtKB-KW"/>
</dbReference>
<dbReference type="EMBL" id="LR824023">
    <property type="protein sequence ID" value="CAD0203969.1"/>
    <property type="molecule type" value="Genomic_DNA"/>
</dbReference>
<evidence type="ECO:0000256" key="1">
    <source>
        <dbReference type="ARBA" id="ARBA00000374"/>
    </source>
</evidence>
<dbReference type="NCBIfam" id="TIGR02150">
    <property type="entry name" value="IPP_isom_1"/>
    <property type="match status" value="1"/>
</dbReference>
<dbReference type="Proteomes" id="UP001154114">
    <property type="component" value="Chromosome 20"/>
</dbReference>
<keyword evidence="9" id="KW-0753">Steroid metabolism</keyword>
<evidence type="ECO:0000259" key="15">
    <source>
        <dbReference type="PROSITE" id="PS51462"/>
    </source>
</evidence>
<evidence type="ECO:0000256" key="5">
    <source>
        <dbReference type="ARBA" id="ARBA00007579"/>
    </source>
</evidence>
<evidence type="ECO:0000256" key="13">
    <source>
        <dbReference type="ARBA" id="ARBA00023229"/>
    </source>
</evidence>
<evidence type="ECO:0000256" key="9">
    <source>
        <dbReference type="ARBA" id="ARBA00022778"/>
    </source>
</evidence>
<keyword evidence="9" id="KW-0756">Sterol biosynthesis</keyword>
<dbReference type="OrthoDB" id="510307at2759"/>
<evidence type="ECO:0000256" key="7">
    <source>
        <dbReference type="ARBA" id="ARBA00022516"/>
    </source>
</evidence>
<proteinExistence type="inferred from homology"/>
<keyword evidence="10" id="KW-0460">Magnesium</keyword>
<accession>A0A9N8PZH7</accession>
<evidence type="ECO:0000256" key="8">
    <source>
        <dbReference type="ARBA" id="ARBA00022723"/>
    </source>
</evidence>
<sequence length="254" mass="29230">MCLCSVRKVLVCNSNLRSFLKVGRKYLSGAKMNYPSNQIHKVQNEALDNDMCLLVDETDKYLGPATKRACHRVAPDGTLLLHRAFSVLMFNAAGDILLQKRTSQKITYPNCYTNACCSHPLLINGVQEDVTTAAIRRLKVELGLSEHQLQPRDFTLLARILYKDPGDGVWGEFELDYILILQKDVDITPNPNEIAEIEYVSRNNFDNFIANLRDPVTPWFKLMCRHMLPHWWDNLHRLEEIAEPQNIRCFVNKL</sequence>
<comment type="catalytic activity">
    <reaction evidence="1">
        <text>isopentenyl diphosphate = dimethylallyl diphosphate</text>
        <dbReference type="Rhea" id="RHEA:23284"/>
        <dbReference type="ChEBI" id="CHEBI:57623"/>
        <dbReference type="ChEBI" id="CHEBI:128769"/>
        <dbReference type="EC" id="5.3.3.2"/>
    </reaction>
</comment>
<dbReference type="InterPro" id="IPR000086">
    <property type="entry name" value="NUDIX_hydrolase_dom"/>
</dbReference>
<name>A0A9N8PZH7_CHRIL</name>
<comment type="pathway">
    <text evidence="4">Isoprenoid biosynthesis; dimethylallyl diphosphate biosynthesis; dimethylallyl diphosphate from isopentenyl diphosphate: step 1/1.</text>
</comment>
<gene>
    <name evidence="16" type="ORF">CINC_LOCUS6280</name>
</gene>
<keyword evidence="9" id="KW-0152">Cholesterol biosynthesis</keyword>
<dbReference type="AlphaFoldDB" id="A0A9N8PZH7"/>
<dbReference type="InterPro" id="IPR011876">
    <property type="entry name" value="IsopentenylPP_isomerase_typ1"/>
</dbReference>
<keyword evidence="11" id="KW-0752">Steroid biosynthesis</keyword>
<dbReference type="SUPFAM" id="SSF55811">
    <property type="entry name" value="Nudix"/>
    <property type="match status" value="1"/>
</dbReference>
<evidence type="ECO:0000256" key="12">
    <source>
        <dbReference type="ARBA" id="ARBA00023098"/>
    </source>
</evidence>
<evidence type="ECO:0000313" key="16">
    <source>
        <dbReference type="EMBL" id="CAD0203969.1"/>
    </source>
</evidence>
<dbReference type="GO" id="GO:0004452">
    <property type="term" value="F:isopentenyl-diphosphate delta-isomerase activity"/>
    <property type="evidence" value="ECO:0007669"/>
    <property type="project" value="UniProtKB-EC"/>
</dbReference>
<dbReference type="PANTHER" id="PTHR10885:SF0">
    <property type="entry name" value="ISOPENTENYL-DIPHOSPHATE DELTA-ISOMERASE"/>
    <property type="match status" value="1"/>
</dbReference>
<keyword evidence="17" id="KW-1185">Reference proteome</keyword>
<dbReference type="GO" id="GO:0005737">
    <property type="term" value="C:cytoplasm"/>
    <property type="evidence" value="ECO:0007669"/>
    <property type="project" value="TreeGrafter"/>
</dbReference>
<dbReference type="EC" id="5.3.3.2" evidence="6"/>
<evidence type="ECO:0000256" key="6">
    <source>
        <dbReference type="ARBA" id="ARBA00012057"/>
    </source>
</evidence>
<dbReference type="PANTHER" id="PTHR10885">
    <property type="entry name" value="ISOPENTENYL-DIPHOSPHATE DELTA-ISOMERASE"/>
    <property type="match status" value="1"/>
</dbReference>
<comment type="similarity">
    <text evidence="5">Belongs to the IPP isomerase type 1 family.</text>
</comment>
<evidence type="ECO:0000256" key="10">
    <source>
        <dbReference type="ARBA" id="ARBA00022842"/>
    </source>
</evidence>
<keyword evidence="12" id="KW-0443">Lipid metabolism</keyword>
<keyword evidence="7" id="KW-0444">Lipid biosynthesis</keyword>
<comment type="cofactor">
    <cofactor evidence="2">
        <name>Mg(2+)</name>
        <dbReference type="ChEBI" id="CHEBI:18420"/>
    </cofactor>
</comment>
<protein>
    <recommendedName>
        <fullName evidence="6">isopentenyl-diphosphate Delta-isomerase</fullName>
        <ecNumber evidence="6">5.3.3.2</ecNumber>
    </recommendedName>
</protein>
<organism evidence="16 17">
    <name type="scientific">Chrysodeixis includens</name>
    <name type="common">Soybean looper</name>
    <name type="synonym">Pseudoplusia includens</name>
    <dbReference type="NCBI Taxonomy" id="689277"/>
    <lineage>
        <taxon>Eukaryota</taxon>
        <taxon>Metazoa</taxon>
        <taxon>Ecdysozoa</taxon>
        <taxon>Arthropoda</taxon>
        <taxon>Hexapoda</taxon>
        <taxon>Insecta</taxon>
        <taxon>Pterygota</taxon>
        <taxon>Neoptera</taxon>
        <taxon>Endopterygota</taxon>
        <taxon>Lepidoptera</taxon>
        <taxon>Glossata</taxon>
        <taxon>Ditrysia</taxon>
        <taxon>Noctuoidea</taxon>
        <taxon>Noctuidae</taxon>
        <taxon>Plusiinae</taxon>
        <taxon>Chrysodeixis</taxon>
    </lineage>
</organism>
<reference evidence="16" key="1">
    <citation type="submission" date="2021-12" db="EMBL/GenBank/DDBJ databases">
        <authorList>
            <person name="King R."/>
        </authorList>
    </citation>
    <scope>NUCLEOTIDE SEQUENCE</scope>
</reference>
<dbReference type="GO" id="GO:0006695">
    <property type="term" value="P:cholesterol biosynthetic process"/>
    <property type="evidence" value="ECO:0007669"/>
    <property type="project" value="UniProtKB-KW"/>
</dbReference>
<evidence type="ECO:0000256" key="4">
    <source>
        <dbReference type="ARBA" id="ARBA00004826"/>
    </source>
</evidence>
<keyword evidence="14" id="KW-0413">Isomerase</keyword>
<keyword evidence="9" id="KW-1207">Sterol metabolism</keyword>
<dbReference type="FunFam" id="3.90.79.10:FF:000012">
    <property type="entry name" value="Isopentenyl-diphosphate Delta-isomerase 1"/>
    <property type="match status" value="1"/>
</dbReference>
<keyword evidence="8" id="KW-0479">Metal-binding</keyword>
<dbReference type="InterPro" id="IPR015797">
    <property type="entry name" value="NUDIX_hydrolase-like_dom_sf"/>
</dbReference>
<dbReference type="Pfam" id="PF00293">
    <property type="entry name" value="NUDIX"/>
    <property type="match status" value="1"/>
</dbReference>
<dbReference type="PROSITE" id="PS51462">
    <property type="entry name" value="NUDIX"/>
    <property type="match status" value="1"/>
</dbReference>
<feature type="domain" description="Nudix hydrolase" evidence="15">
    <location>
        <begin position="80"/>
        <end position="222"/>
    </location>
</feature>
<evidence type="ECO:0000256" key="14">
    <source>
        <dbReference type="ARBA" id="ARBA00023235"/>
    </source>
</evidence>
<evidence type="ECO:0000313" key="17">
    <source>
        <dbReference type="Proteomes" id="UP001154114"/>
    </source>
</evidence>
<dbReference type="CDD" id="cd02885">
    <property type="entry name" value="NUDIX_IPP_Isomerase"/>
    <property type="match status" value="1"/>
</dbReference>